<feature type="domain" description="NACHT" evidence="1">
    <location>
        <begin position="273"/>
        <end position="454"/>
    </location>
</feature>
<sequence>MSRDGDQFHYHWAARHCLSLLPGVSDLVAISIEGASAAEGPGSANEGDELIDVGFYFGSESLKDARLVRYVQLKHSTQRVQKPWTASGLKNTLEGFSERFAKLRKTFTWKELKDKLRFTFTTNRPIDEKVAESLEDLAEGKPARHSSVANTLLGYVKGLDSETANFFTLFSVEAGEPDLWNQRNLLFKDVGKYLAEADSDAPLQLKELVTKKATSEHASNPSIRRLDVLRALGADEADLWPAKCLIAEPTDGAFPREQEREIRTILESTTQSVVLHAEGGVGKSILAWQLSKSFPEGAVAVLYDCFGDGLYRSSQHFRHRQKDALPQIANELAAQGLCNPLIPIRGTDSKQYMRAFVARLTQAVGLLRAKTPFANLYLIVDAADNAVMAATEFNDTAFVPDLIRTEMPDGVKLVFTCRTHRRDHLRAPPEATHVELRPFSRLETAKHLKKYYPNATDKDVADFDFLSSSNPRVQALALSRKLPLEGMLKALGPSPSTVERAIAELLERAVEKLKFREGSIEAEQINQICQGLAVLRPLVPIAVLADISGTTESAVRSFAYDLGRPLLVKGGSLHFLDEPSETWFREHFWPNKAKLATFLDRLKPLAATSSYVASTIPQLLLAAGRMDELVDLALSADGLPTSNPLERRDVEVQRLTFALKACLQEKRYAPAAKLALKVAGELAGVERQNDLIQGNTDIASALLSPDRIEELVSRRTFGGSWTGAHHAYEAGLLAGRPEFIAEARSRLRMATDWLYSWARMAHEEREEKNERVETSDMAELAMAKLLAEGPEHSVRFLRGWTPRSLSMAAGGILARRLVDFGRYDLLDQLAEHGAQDVWLMLGLVAEACDGGHSLPSKPVEKLMRALSSRRIQLQEPGGHSAKWSVLNGVTSAVLQALRVLPRDDATWANVIRRYLPDHPPRDLAERYASDKSTLLRAYTLEAALLGKQLALIDLAPKEIREELEKKQSHYSVSSDAEAFNRGTGGVFAWYRLSAEIVCGRTSADFSEAAQEALKATNAARSKDYSNVFNLDQVTALEWIRALRDASISDVTSLAAYRAWFEEKEKGFWPATMAGVCRLAARTKVLESFALEVSVKAYEAIEQNREHAESRVESYQILARAVFPASIAEARNYFERAVEMSNRVGQENLARWDALICLAEASGRDSHPRPESAYRLARGTELAYEYVERDKHFDWGRTIDGLLSLCPASTIAALSRWRDRKFGYADKLLRIATDRLVKRGLLPRIAPIALCPIGEEWARAEDLVKAVEHESNKEVQRKTLSVGYRYLRVSSPSLEELERVSELARTCNFVAPDIDRLLAQARVPKREGGNSARQYAPETPKKRSDPDWNVLFKGVDLTSSAELRAAYLHLRTFDPPYKTDEFYQEALQRCGLGRAAEFCLAISQWPEFGSYELRQIFGVLGKQNIKPVSLRKAMAEVVLSVCRTNPESARRKGWWSSFPYNEIIDEGIVSDGQIVDAVLEGFLAKVTVLTAGELFQMLEPLASRLTNDEADDALHFGLSLLESDLHPDDGDGPWNEGMKPLDSCEAALAGYLWAALGSPTTSVRWEAAHAVRATIELGWNPVVNALAKFAVVGSPGAFVDKRFVLYEWHSRLWLTLALARCAAEHRNMVSMFGEFLLMSAKEEHVLLRHFAACALHELPELLGEMTALGSPEKINASELPLVEHDAYRRPEVETQPSNDSSGDVVDKYYFGIDIGPYWLEPLGRVFGISPSGITRRAIEAISERIGAITTKHYDDIRYKRGVFQHEQTSHSHGTMPRVEDLQVYSAYHAMMIVAARLLKTHSVGKASYSLEDEFSEWLERHLLKCKGGMWAADRRDPQLSKSPPVSEQYGDKEWRWQVTAEHLDSLLETDEGLLVVAGDWTSGPQESQEAISVTSALVPRATATAFLAAAQTSSNPNDYFFRYDQEQGTPNEEDITSEGGLPEPTLKVGSHGQFNLHRWISDRGESYGIDDYDPWGERVSVPGDEPNAATISAMGLTSADDARRWVTKSGAHVRSETWTHSNGYGREKETIPGNRLSADRAFLKELLTANPEHWLVVSLSLRRRGSQYSSSDEDLGSYVPPYVRYYLIKEDGIARTLKCSN</sequence>
<proteinExistence type="predicted"/>
<keyword evidence="3" id="KW-1185">Reference proteome</keyword>
<evidence type="ECO:0000313" key="2">
    <source>
        <dbReference type="EMBL" id="MFC5770631.1"/>
    </source>
</evidence>
<dbReference type="InterPro" id="IPR007111">
    <property type="entry name" value="NACHT_NTPase"/>
</dbReference>
<evidence type="ECO:0000259" key="1">
    <source>
        <dbReference type="Pfam" id="PF05729"/>
    </source>
</evidence>
<organism evidence="2 3">
    <name type="scientific">Thauera sinica</name>
    <dbReference type="NCBI Taxonomy" id="2665146"/>
    <lineage>
        <taxon>Bacteria</taxon>
        <taxon>Pseudomonadati</taxon>
        <taxon>Pseudomonadota</taxon>
        <taxon>Betaproteobacteria</taxon>
        <taxon>Rhodocyclales</taxon>
        <taxon>Zoogloeaceae</taxon>
        <taxon>Thauera</taxon>
    </lineage>
</organism>
<dbReference type="RefSeq" id="WP_198363205.1">
    <property type="nucleotide sequence ID" value="NZ_JBHSOG010000054.1"/>
</dbReference>
<comment type="caution">
    <text evidence="2">The sequence shown here is derived from an EMBL/GenBank/DDBJ whole genome shotgun (WGS) entry which is preliminary data.</text>
</comment>
<accession>A0ABW1ATX5</accession>
<gene>
    <name evidence="2" type="primary">avs3a</name>
    <name evidence="2" type="ORF">ACFPTN_14720</name>
</gene>
<dbReference type="Pfam" id="PF05729">
    <property type="entry name" value="NACHT"/>
    <property type="match status" value="1"/>
</dbReference>
<protein>
    <submittedName>
        <fullName evidence="2">AVAST type 3 anti-phage nuclease/ATPase Avs3a</fullName>
    </submittedName>
</protein>
<dbReference type="Proteomes" id="UP001595974">
    <property type="component" value="Unassembled WGS sequence"/>
</dbReference>
<dbReference type="NCBIfam" id="NF041816">
    <property type="entry name" value="Avs3a"/>
    <property type="match status" value="1"/>
</dbReference>
<reference evidence="3" key="1">
    <citation type="journal article" date="2019" name="Int. J. Syst. Evol. Microbiol.">
        <title>The Global Catalogue of Microorganisms (GCM) 10K type strain sequencing project: providing services to taxonomists for standard genome sequencing and annotation.</title>
        <authorList>
            <consortium name="The Broad Institute Genomics Platform"/>
            <consortium name="The Broad Institute Genome Sequencing Center for Infectious Disease"/>
            <person name="Wu L."/>
            <person name="Ma J."/>
        </authorList>
    </citation>
    <scope>NUCLEOTIDE SEQUENCE [LARGE SCALE GENOMIC DNA]</scope>
    <source>
        <strain evidence="3">SHR3</strain>
    </source>
</reference>
<dbReference type="EMBL" id="JBHSOG010000054">
    <property type="protein sequence ID" value="MFC5770631.1"/>
    <property type="molecule type" value="Genomic_DNA"/>
</dbReference>
<evidence type="ECO:0000313" key="3">
    <source>
        <dbReference type="Proteomes" id="UP001595974"/>
    </source>
</evidence>
<name>A0ABW1ATX5_9RHOO</name>